<dbReference type="RefSeq" id="WP_171741447.1">
    <property type="nucleotide sequence ID" value="NZ_CP053435.1"/>
</dbReference>
<dbReference type="KEGG" id="stae:HNV11_20555"/>
<dbReference type="EMBL" id="CP053435">
    <property type="protein sequence ID" value="QJW91600.1"/>
    <property type="molecule type" value="Genomic_DNA"/>
</dbReference>
<proteinExistence type="predicted"/>
<evidence type="ECO:0000313" key="1">
    <source>
        <dbReference type="EMBL" id="QJW91600.1"/>
    </source>
</evidence>
<organism evidence="1 2">
    <name type="scientific">Spirosoma taeanense</name>
    <dbReference type="NCBI Taxonomy" id="2735870"/>
    <lineage>
        <taxon>Bacteria</taxon>
        <taxon>Pseudomonadati</taxon>
        <taxon>Bacteroidota</taxon>
        <taxon>Cytophagia</taxon>
        <taxon>Cytophagales</taxon>
        <taxon>Cytophagaceae</taxon>
        <taxon>Spirosoma</taxon>
    </lineage>
</organism>
<gene>
    <name evidence="1" type="ORF">HNV11_20555</name>
</gene>
<dbReference type="Pfam" id="PF14072">
    <property type="entry name" value="DndB"/>
    <property type="match status" value="1"/>
</dbReference>
<protein>
    <submittedName>
        <fullName evidence="1">DGQHR domain-containing protein</fullName>
    </submittedName>
</protein>
<accession>A0A6M5YE51</accession>
<dbReference type="NCBIfam" id="TIGR03187">
    <property type="entry name" value="DGQHR"/>
    <property type="match status" value="1"/>
</dbReference>
<sequence>MNTTKRIPIIEVDQWLKYWDTVAFDSERGRKQPQHKFFIFSINAGLLKKLSKVYPRKADEQRDIEIGIQRKHDPARSTEIKKYIHRGYPLSEMASTNSIPDKLKSLQMPGWLPTVIVANILTKGTRRGKEEINEHDLITIEKDASGNWLKLPDNVSNEAWIPHIPPIEIIDGQHRLWAFDKDDSLTENYELPVVAFIDLDITWQAYLFYTINVKPKKINRSLAYDLYPILRVQEWLEGSPDTANIYKETRAQEIVEILWSNTESPWKNKINMLGDSNSLANITQAAFIRNLIASFIKTSVTKGLGGLFGSILNDQYHLPLNWNRTQQAAFIIFSWKIMYERVSECQHGWALALRNEKKQVEIFKDKDDKSDLAFFSKYSLISTDQGVRGFLHVINDICYLLSESINLRNVEWTSEDEIKEGVIGTKEIQQCLRDLNKHKVYNILYDVWVVA</sequence>
<reference evidence="1 2" key="1">
    <citation type="submission" date="2020-05" db="EMBL/GenBank/DDBJ databases">
        <title>Genome sequencing of Spirosoma sp. TS118.</title>
        <authorList>
            <person name="Lee J.-H."/>
            <person name="Jeong S."/>
            <person name="Zhao L."/>
            <person name="Jung J.-H."/>
            <person name="Kim M.-K."/>
            <person name="Lim S."/>
        </authorList>
    </citation>
    <scope>NUCLEOTIDE SEQUENCE [LARGE SCALE GENOMIC DNA]</scope>
    <source>
        <strain evidence="1 2">TS118</strain>
    </source>
</reference>
<keyword evidence="2" id="KW-1185">Reference proteome</keyword>
<dbReference type="AlphaFoldDB" id="A0A6M5YE51"/>
<evidence type="ECO:0000313" key="2">
    <source>
        <dbReference type="Proteomes" id="UP000502756"/>
    </source>
</evidence>
<dbReference type="InterPro" id="IPR017642">
    <property type="entry name" value="DNA_S_mod_DndB"/>
</dbReference>
<dbReference type="Proteomes" id="UP000502756">
    <property type="component" value="Chromosome"/>
</dbReference>
<dbReference type="CDD" id="cd16413">
    <property type="entry name" value="DGQHR_domain"/>
    <property type="match status" value="1"/>
</dbReference>
<name>A0A6M5YE51_9BACT</name>
<dbReference type="InterPro" id="IPR017601">
    <property type="entry name" value="DGQHR-contain_dom"/>
</dbReference>